<reference evidence="3 4" key="1">
    <citation type="submission" date="2024-11" db="EMBL/GenBank/DDBJ databases">
        <title>Using genomics to understand microbial adaptation to soil warming.</title>
        <authorList>
            <person name="Deangelis K.M. PhD."/>
        </authorList>
    </citation>
    <scope>NUCLEOTIDE SEQUENCE [LARGE SCALE GENOMIC DNA]</scope>
    <source>
        <strain evidence="3 4">GAS97</strain>
    </source>
</reference>
<sequence length="106" mass="11952">MRSDEQYEGVSVVKRANIFDDKCISHTVIFADGARKTLGVFLPGTMILPSVVDEVIEVLAGHCSVRQKDSAEWTEYRAGDSFKVPRKSTIEIKVFETTEYICNFDD</sequence>
<dbReference type="GO" id="GO:0016154">
    <property type="term" value="F:pyrimidine-nucleoside phosphorylase activity"/>
    <property type="evidence" value="ECO:0007669"/>
    <property type="project" value="UniProtKB-EC"/>
</dbReference>
<evidence type="ECO:0000256" key="1">
    <source>
        <dbReference type="ARBA" id="ARBA00022676"/>
    </source>
</evidence>
<dbReference type="InterPro" id="IPR009664">
    <property type="entry name" value="Ppnp"/>
</dbReference>
<dbReference type="EC" id="2.4.2.2" evidence="3"/>
<proteinExistence type="predicted"/>
<dbReference type="InterPro" id="IPR011051">
    <property type="entry name" value="RmlC_Cupin_sf"/>
</dbReference>
<protein>
    <submittedName>
        <fullName evidence="3">Uncharacterized protein YaiE (UPF0345 family)</fullName>
        <ecNumber evidence="3">2.4.2.1</ecNumber>
        <ecNumber evidence="3">2.4.2.2</ecNumber>
    </submittedName>
</protein>
<dbReference type="Gene3D" id="2.60.120.10">
    <property type="entry name" value="Jelly Rolls"/>
    <property type="match status" value="1"/>
</dbReference>
<gene>
    <name evidence="3" type="ORF">ABH943_009105</name>
</gene>
<dbReference type="CDD" id="cd20296">
    <property type="entry name" value="cupin_PpnP-like"/>
    <property type="match status" value="1"/>
</dbReference>
<dbReference type="GO" id="GO:0004731">
    <property type="term" value="F:purine-nucleoside phosphorylase activity"/>
    <property type="evidence" value="ECO:0007669"/>
    <property type="project" value="UniProtKB-EC"/>
</dbReference>
<dbReference type="PANTHER" id="PTHR36540">
    <property type="entry name" value="PYRIMIDINE/PURINE NUCLEOSIDE PHOSPHORYLASE"/>
    <property type="match status" value="1"/>
</dbReference>
<name>A0ABW8N239_9BURK</name>
<dbReference type="PANTHER" id="PTHR36540:SF1">
    <property type="entry name" value="PYRIMIDINE_PURINE NUCLEOSIDE PHOSPHORYLASE"/>
    <property type="match status" value="1"/>
</dbReference>
<dbReference type="EMBL" id="JBIYDN010000080">
    <property type="protein sequence ID" value="MFK4449056.1"/>
    <property type="molecule type" value="Genomic_DNA"/>
</dbReference>
<keyword evidence="2 3" id="KW-0808">Transferase</keyword>
<keyword evidence="4" id="KW-1185">Reference proteome</keyword>
<evidence type="ECO:0000313" key="4">
    <source>
        <dbReference type="Proteomes" id="UP001620514"/>
    </source>
</evidence>
<dbReference type="Pfam" id="PF06865">
    <property type="entry name" value="Ppnp"/>
    <property type="match status" value="1"/>
</dbReference>
<dbReference type="InterPro" id="IPR014710">
    <property type="entry name" value="RmlC-like_jellyroll"/>
</dbReference>
<evidence type="ECO:0000313" key="3">
    <source>
        <dbReference type="EMBL" id="MFK4449056.1"/>
    </source>
</evidence>
<evidence type="ECO:0000256" key="2">
    <source>
        <dbReference type="ARBA" id="ARBA00022679"/>
    </source>
</evidence>
<dbReference type="EC" id="2.4.2.1" evidence="3"/>
<dbReference type="SUPFAM" id="SSF51182">
    <property type="entry name" value="RmlC-like cupins"/>
    <property type="match status" value="1"/>
</dbReference>
<comment type="caution">
    <text evidence="3">The sequence shown here is derived from an EMBL/GenBank/DDBJ whole genome shotgun (WGS) entry which is preliminary data.</text>
</comment>
<keyword evidence="1 3" id="KW-0328">Glycosyltransferase</keyword>
<dbReference type="Proteomes" id="UP001620514">
    <property type="component" value="Unassembled WGS sequence"/>
</dbReference>
<dbReference type="RefSeq" id="WP_404615786.1">
    <property type="nucleotide sequence ID" value="NZ_JBIYDN010000080.1"/>
</dbReference>
<organism evidence="3 4">
    <name type="scientific">Caballeronia udeis</name>
    <dbReference type="NCBI Taxonomy" id="1232866"/>
    <lineage>
        <taxon>Bacteria</taxon>
        <taxon>Pseudomonadati</taxon>
        <taxon>Pseudomonadota</taxon>
        <taxon>Betaproteobacteria</taxon>
        <taxon>Burkholderiales</taxon>
        <taxon>Burkholderiaceae</taxon>
        <taxon>Caballeronia</taxon>
    </lineage>
</organism>
<accession>A0ABW8N239</accession>